<accession>X1IP33</accession>
<dbReference type="EMBL" id="BARU01038395">
    <property type="protein sequence ID" value="GAH84216.1"/>
    <property type="molecule type" value="Genomic_DNA"/>
</dbReference>
<evidence type="ECO:0000259" key="1">
    <source>
        <dbReference type="Pfam" id="PF00384"/>
    </source>
</evidence>
<comment type="caution">
    <text evidence="2">The sequence shown here is derived from an EMBL/GenBank/DDBJ whole genome shotgun (WGS) entry which is preliminary data.</text>
</comment>
<dbReference type="Pfam" id="PF00384">
    <property type="entry name" value="Molybdopterin"/>
    <property type="match status" value="1"/>
</dbReference>
<dbReference type="GO" id="GO:0016491">
    <property type="term" value="F:oxidoreductase activity"/>
    <property type="evidence" value="ECO:0007669"/>
    <property type="project" value="InterPro"/>
</dbReference>
<reference evidence="2" key="1">
    <citation type="journal article" date="2014" name="Front. Microbiol.">
        <title>High frequency of phylogenetically diverse reductive dehalogenase-homologous genes in deep subseafloor sedimentary metagenomes.</title>
        <authorList>
            <person name="Kawai M."/>
            <person name="Futagami T."/>
            <person name="Toyoda A."/>
            <person name="Takaki Y."/>
            <person name="Nishi S."/>
            <person name="Hori S."/>
            <person name="Arai W."/>
            <person name="Tsubouchi T."/>
            <person name="Morono Y."/>
            <person name="Uchiyama I."/>
            <person name="Ito T."/>
            <person name="Fujiyama A."/>
            <person name="Inagaki F."/>
            <person name="Takami H."/>
        </authorList>
    </citation>
    <scope>NUCLEOTIDE SEQUENCE</scope>
    <source>
        <strain evidence="2">Expedition CK06-06</strain>
    </source>
</reference>
<evidence type="ECO:0000313" key="2">
    <source>
        <dbReference type="EMBL" id="GAH84216.1"/>
    </source>
</evidence>
<sequence length="211" mass="24011">MLGYWGVPGAGPPIQLGPARGIPKAPSWGIDGDYKVPRMYRIHYWAQAVLLLDQVRNGELSEQDYMRIVGWRADPSLVKEFNPRVALLNAGTKPHGSDHLVSATDSPNYQVEALGRMEFTAIMHSMMTATAKYADIILPVRDWMWEERNIATGETYGGFESINFCPGVVKPPGEAKPWVWIYTKLAEKLGIDPKKFFKYYTTDENWDRDWE</sequence>
<protein>
    <recommendedName>
        <fullName evidence="1">Molybdopterin oxidoreductase domain-containing protein</fullName>
    </recommendedName>
</protein>
<proteinExistence type="predicted"/>
<name>X1IP33_9ZZZZ</name>
<organism evidence="2">
    <name type="scientific">marine sediment metagenome</name>
    <dbReference type="NCBI Taxonomy" id="412755"/>
    <lineage>
        <taxon>unclassified sequences</taxon>
        <taxon>metagenomes</taxon>
        <taxon>ecological metagenomes</taxon>
    </lineage>
</organism>
<feature type="non-terminal residue" evidence="2">
    <location>
        <position position="211"/>
    </location>
</feature>
<dbReference type="InterPro" id="IPR006656">
    <property type="entry name" value="Mopterin_OxRdtase"/>
</dbReference>
<dbReference type="SUPFAM" id="SSF53706">
    <property type="entry name" value="Formate dehydrogenase/DMSO reductase, domains 1-3"/>
    <property type="match status" value="1"/>
</dbReference>
<dbReference type="AlphaFoldDB" id="X1IP33"/>
<dbReference type="Gene3D" id="3.40.50.740">
    <property type="match status" value="1"/>
</dbReference>
<gene>
    <name evidence="2" type="ORF">S03H2_59694</name>
</gene>
<feature type="domain" description="Molybdopterin oxidoreductase" evidence="1">
    <location>
        <begin position="111"/>
        <end position="188"/>
    </location>
</feature>